<reference evidence="2 3" key="1">
    <citation type="submission" date="2018-06" db="EMBL/GenBank/DDBJ databases">
        <authorList>
            <consortium name="Pathogen Informatics"/>
            <person name="Doyle S."/>
        </authorList>
    </citation>
    <scope>NUCLEOTIDE SEQUENCE [LARGE SCALE GENOMIC DNA]</scope>
    <source>
        <strain evidence="3">NCTC 11048</strain>
    </source>
</reference>
<evidence type="ECO:0000313" key="2">
    <source>
        <dbReference type="EMBL" id="SUM45280.1"/>
    </source>
</evidence>
<dbReference type="Proteomes" id="UP000255549">
    <property type="component" value="Unassembled WGS sequence"/>
</dbReference>
<feature type="transmembrane region" description="Helical" evidence="1">
    <location>
        <begin position="6"/>
        <end position="25"/>
    </location>
</feature>
<accession>A0A380G4L1</accession>
<keyword evidence="1" id="KW-0472">Membrane</keyword>
<dbReference type="EMBL" id="UHDP01000003">
    <property type="protein sequence ID" value="SUM45280.1"/>
    <property type="molecule type" value="Genomic_DNA"/>
</dbReference>
<organism evidence="2 3">
    <name type="scientific">Staphylococcus intermedius NCTC 11048</name>
    <dbReference type="NCBI Taxonomy" id="1141106"/>
    <lineage>
        <taxon>Bacteria</taxon>
        <taxon>Bacillati</taxon>
        <taxon>Bacillota</taxon>
        <taxon>Bacilli</taxon>
        <taxon>Bacillales</taxon>
        <taxon>Staphylococcaceae</taxon>
        <taxon>Staphylococcus</taxon>
        <taxon>Staphylococcus intermedius group</taxon>
    </lineage>
</organism>
<name>A0A380G4L1_STAIN</name>
<dbReference type="AlphaFoldDB" id="A0A380G4L1"/>
<proteinExistence type="predicted"/>
<evidence type="ECO:0000313" key="3">
    <source>
        <dbReference type="Proteomes" id="UP000255549"/>
    </source>
</evidence>
<dbReference type="RefSeq" id="WP_019167590.1">
    <property type="nucleotide sequence ID" value="NZ_CAIB01000054.1"/>
</dbReference>
<keyword evidence="3" id="KW-1185">Reference proteome</keyword>
<sequence length="71" mass="8283">MIKFLLILVVTIAVYLFCKYIYVYVSKKLKESSITKNNYVVKNILLSSNHEGVDVFDIIVVLVITFSIFYR</sequence>
<protein>
    <submittedName>
        <fullName evidence="2">Uncharacterized protein</fullName>
    </submittedName>
</protein>
<evidence type="ECO:0000256" key="1">
    <source>
        <dbReference type="SAM" id="Phobius"/>
    </source>
</evidence>
<keyword evidence="1" id="KW-0812">Transmembrane</keyword>
<keyword evidence="1" id="KW-1133">Transmembrane helix</keyword>
<gene>
    <name evidence="2" type="ORF">NCTC11048_00255</name>
</gene>